<evidence type="ECO:0000313" key="4">
    <source>
        <dbReference type="EMBL" id="RNL88907.1"/>
    </source>
</evidence>
<evidence type="ECO:0000313" key="5">
    <source>
        <dbReference type="Proteomes" id="UP000267469"/>
    </source>
</evidence>
<dbReference type="InterPro" id="IPR020806">
    <property type="entry name" value="PKS_PP-bd"/>
</dbReference>
<dbReference type="InterPro" id="IPR000873">
    <property type="entry name" value="AMP-dep_synth/lig_dom"/>
</dbReference>
<evidence type="ECO:0000256" key="1">
    <source>
        <dbReference type="ARBA" id="ARBA00022450"/>
    </source>
</evidence>
<dbReference type="OrthoDB" id="4317020at2"/>
<sequence length="1038" mass="115740">MSEQPIFKGGENASSGTVMPVEGQEQALQAFNNTAWDGYDPEATLVSLFKGQASRTPGNTAVICGEYSLTYKELDEKSDRMAGALTARGVKPGDLVPVWMDRSPEWFVSILGVLKTGAAYVPVDPHYPLKRALYIVEDTGADVIITHSARAGKLSPGKAGVLCADDPDVFTGVPAVSPQTLPGPDALAYVIYTSGSTGKPKGVMIAHRAIQHLITWHNHYFEVDETCRLTLVAGLAFDISVWEVWSALLSGAAIYVAADSERTDAAALWQYVLKNRITHGFVPSVLAPALVACSREENSPFLRYLFSGGEQLKPVLTSGLTYEFIDYYGPTECTVFATYRKVKEENGAFVSTIGKPIANTRAYILDEHRKILPVGAIGELYISGIGLSSGYLNNEKLTAERFTDHPSLPGEKLYGTGDLARWLPDGRIQFLGRRDHQVKIRGFRVEPGEIERCLLDIPGIDNAVVITKENKSHNKYLVAFIAGGGRAPLPEREHIQAVLREELPEYMVPGHFITVDRIPLTENGKTDRDRLLELAREQSEEVLLSAPPTNDTERMIAAVWCDALELSAVNISDNFFDIGGDSILVAFVITGIEKNLGVKAYVRDIYQHPTIRELATVLDRRKEEALLPEEDVEPYVELQRDVYLNPETVITGNYDTKRLAEQQAVLLTGATGFVGIHLLQDLLKDNPSVTVYCLVRAHDGARAMEKIIQTFSRYRIAITPEQKGRIIPVPGDFSRKNLGFDAVTYDELSSTIDVIYHSGSSVNFIEPYSYMKSPNVEGLREIIHLAATKKTKCLVLLSTISVYSWGHVFTNKTVMKESDDIGQNLQSVSRDIGYVRSKWVMEAIADLAASKGLPVITHRLGYAMCNSETGACAPYQWWAGLVKTCIESGNYPALDELREGLITVDYMTKAIVHISKNPEAIGKKFNLIARPETNLTLEDFFQRLKRYYAFDLEQLPYKDWRKQWENDINNPLYPLTSLFKDNMYKGLSTVELYQHTYIWDCRNVIDFLEGSGITEPVFDKRILDRYLQYLDLYPVASN</sequence>
<dbReference type="Pfam" id="PF07993">
    <property type="entry name" value="NAD_binding_4"/>
    <property type="match status" value="1"/>
</dbReference>
<comment type="caution">
    <text evidence="4">The sequence shown here is derived from an EMBL/GenBank/DDBJ whole genome shotgun (WGS) entry which is preliminary data.</text>
</comment>
<keyword evidence="2" id="KW-0597">Phosphoprotein</keyword>
<proteinExistence type="predicted"/>
<dbReference type="InterPro" id="IPR020459">
    <property type="entry name" value="AMP-binding"/>
</dbReference>
<dbReference type="Gene3D" id="2.30.38.10">
    <property type="entry name" value="Luciferase, Domain 3"/>
    <property type="match status" value="1"/>
</dbReference>
<evidence type="ECO:0000259" key="3">
    <source>
        <dbReference type="PROSITE" id="PS50075"/>
    </source>
</evidence>
<dbReference type="InterPro" id="IPR010080">
    <property type="entry name" value="Thioester_reductase-like_dom"/>
</dbReference>
<dbReference type="InterPro" id="IPR010071">
    <property type="entry name" value="AA_adenyl_dom"/>
</dbReference>
<dbReference type="Gene3D" id="1.10.1200.10">
    <property type="entry name" value="ACP-like"/>
    <property type="match status" value="1"/>
</dbReference>
<dbReference type="NCBIfam" id="TIGR01746">
    <property type="entry name" value="Thioester-redct"/>
    <property type="match status" value="1"/>
</dbReference>
<dbReference type="CDD" id="cd05930">
    <property type="entry name" value="A_NRPS"/>
    <property type="match status" value="1"/>
</dbReference>
<dbReference type="Pfam" id="PF00501">
    <property type="entry name" value="AMP-binding"/>
    <property type="match status" value="1"/>
</dbReference>
<dbReference type="CDD" id="cd05235">
    <property type="entry name" value="SDR_e1"/>
    <property type="match status" value="1"/>
</dbReference>
<dbReference type="SMART" id="SM00823">
    <property type="entry name" value="PKS_PP"/>
    <property type="match status" value="1"/>
</dbReference>
<feature type="domain" description="Carrier" evidence="3">
    <location>
        <begin position="547"/>
        <end position="622"/>
    </location>
</feature>
<dbReference type="FunFam" id="3.40.50.12780:FF:000012">
    <property type="entry name" value="Non-ribosomal peptide synthetase"/>
    <property type="match status" value="1"/>
</dbReference>
<protein>
    <submittedName>
        <fullName evidence="4">Amino acid adenylation domain-containing protein</fullName>
    </submittedName>
</protein>
<keyword evidence="5" id="KW-1185">Reference proteome</keyword>
<evidence type="ECO:0000256" key="2">
    <source>
        <dbReference type="ARBA" id="ARBA00022553"/>
    </source>
</evidence>
<dbReference type="SUPFAM" id="SSF56801">
    <property type="entry name" value="Acetyl-CoA synthetase-like"/>
    <property type="match status" value="1"/>
</dbReference>
<dbReference type="Pfam" id="PF13193">
    <property type="entry name" value="AMP-binding_C"/>
    <property type="match status" value="1"/>
</dbReference>
<dbReference type="InterPro" id="IPR036291">
    <property type="entry name" value="NAD(P)-bd_dom_sf"/>
</dbReference>
<dbReference type="PANTHER" id="PTHR44845:SF6">
    <property type="entry name" value="BETA-ALANINE-ACTIVATING ENZYME"/>
    <property type="match status" value="1"/>
</dbReference>
<dbReference type="FunFam" id="3.40.50.980:FF:000001">
    <property type="entry name" value="Non-ribosomal peptide synthetase"/>
    <property type="match status" value="1"/>
</dbReference>
<dbReference type="PROSITE" id="PS50075">
    <property type="entry name" value="CARRIER"/>
    <property type="match status" value="1"/>
</dbReference>
<dbReference type="PROSITE" id="PS00455">
    <property type="entry name" value="AMP_BINDING"/>
    <property type="match status" value="1"/>
</dbReference>
<dbReference type="Proteomes" id="UP000267469">
    <property type="component" value="Unassembled WGS sequence"/>
</dbReference>
<dbReference type="Pfam" id="PF00550">
    <property type="entry name" value="PP-binding"/>
    <property type="match status" value="1"/>
</dbReference>
<dbReference type="PANTHER" id="PTHR44845">
    <property type="entry name" value="CARRIER DOMAIN-CONTAINING PROTEIN"/>
    <property type="match status" value="1"/>
</dbReference>
<keyword evidence="1" id="KW-0596">Phosphopantetheine</keyword>
<dbReference type="GO" id="GO:0031177">
    <property type="term" value="F:phosphopantetheine binding"/>
    <property type="evidence" value="ECO:0007669"/>
    <property type="project" value="InterPro"/>
</dbReference>
<dbReference type="Gene3D" id="3.40.50.980">
    <property type="match status" value="2"/>
</dbReference>
<dbReference type="SUPFAM" id="SSF51735">
    <property type="entry name" value="NAD(P)-binding Rossmann-fold domains"/>
    <property type="match status" value="1"/>
</dbReference>
<dbReference type="PRINTS" id="PR00154">
    <property type="entry name" value="AMPBINDING"/>
</dbReference>
<dbReference type="SUPFAM" id="SSF47336">
    <property type="entry name" value="ACP-like"/>
    <property type="match status" value="1"/>
</dbReference>
<dbReference type="InterPro" id="IPR045851">
    <property type="entry name" value="AMP-bd_C_sf"/>
</dbReference>
<dbReference type="Gene3D" id="3.30.300.30">
    <property type="match status" value="1"/>
</dbReference>
<gene>
    <name evidence="4" type="ORF">ED312_07685</name>
</gene>
<name>A0A3N0EME7_SINP1</name>
<dbReference type="NCBIfam" id="TIGR01733">
    <property type="entry name" value="AA-adenyl-dom"/>
    <property type="match status" value="1"/>
</dbReference>
<organism evidence="4 5">
    <name type="scientific">Sinomicrobium pectinilyticum</name>
    <dbReference type="NCBI Taxonomy" id="1084421"/>
    <lineage>
        <taxon>Bacteria</taxon>
        <taxon>Pseudomonadati</taxon>
        <taxon>Bacteroidota</taxon>
        <taxon>Flavobacteriia</taxon>
        <taxon>Flavobacteriales</taxon>
        <taxon>Flavobacteriaceae</taxon>
        <taxon>Sinomicrobium</taxon>
    </lineage>
</organism>
<dbReference type="Gene3D" id="3.40.50.720">
    <property type="entry name" value="NAD(P)-binding Rossmann-like Domain"/>
    <property type="match status" value="1"/>
</dbReference>
<dbReference type="InterPro" id="IPR025110">
    <property type="entry name" value="AMP-bd_C"/>
</dbReference>
<dbReference type="FunFam" id="2.30.38.10:FF:000001">
    <property type="entry name" value="Non-ribosomal peptide synthetase PvdI"/>
    <property type="match status" value="1"/>
</dbReference>
<dbReference type="InterPro" id="IPR020845">
    <property type="entry name" value="AMP-binding_CS"/>
</dbReference>
<dbReference type="InterPro" id="IPR036736">
    <property type="entry name" value="ACP-like_sf"/>
</dbReference>
<dbReference type="InterPro" id="IPR009081">
    <property type="entry name" value="PP-bd_ACP"/>
</dbReference>
<dbReference type="RefSeq" id="WP_123215428.1">
    <property type="nucleotide sequence ID" value="NZ_RJTM01000054.1"/>
</dbReference>
<dbReference type="AlphaFoldDB" id="A0A3N0EME7"/>
<dbReference type="EMBL" id="RJTM01000054">
    <property type="protein sequence ID" value="RNL88907.1"/>
    <property type="molecule type" value="Genomic_DNA"/>
</dbReference>
<dbReference type="InterPro" id="IPR013120">
    <property type="entry name" value="FAR_NAD-bd"/>
</dbReference>
<accession>A0A3N0EME7</accession>
<reference evidence="4 5" key="1">
    <citation type="submission" date="2018-10" db="EMBL/GenBank/DDBJ databases">
        <title>Sinomicrobium pectinilyticum sp. nov., a pectinase-producing bacterium isolated from alkaline and saline soil, and emended description of the genus Sinomicrobium.</title>
        <authorList>
            <person name="Cheng B."/>
            <person name="Li C."/>
            <person name="Lai Q."/>
            <person name="Du M."/>
            <person name="Shao Z."/>
            <person name="Xu P."/>
            <person name="Yang C."/>
        </authorList>
    </citation>
    <scope>NUCLEOTIDE SEQUENCE [LARGE SCALE GENOMIC DNA]</scope>
    <source>
        <strain evidence="4 5">5DNS001</strain>
    </source>
</reference>